<sequence>MAKQVSVINSSYCAPHSISLQINTEKGATYNEKDDRLFYTDDTFFTLHNRRVLHDDAENPIVTLYNKMENNGGFNVFVNPNIHYAFIVTLLTIMIVKT</sequence>
<dbReference type="STRING" id="3885.V7B2P6"/>
<protein>
    <submittedName>
        <fullName evidence="2">Uncharacterized protein</fullName>
    </submittedName>
</protein>
<name>V7B2P6_PHAVU</name>
<dbReference type="SMR" id="V7B2P6"/>
<dbReference type="Proteomes" id="UP000000226">
    <property type="component" value="Chromosome 8"/>
</dbReference>
<proteinExistence type="predicted"/>
<dbReference type="EMBL" id="CM002295">
    <property type="protein sequence ID" value="ESW12147.1"/>
    <property type="molecule type" value="Genomic_DNA"/>
</dbReference>
<dbReference type="InterPro" id="IPR038595">
    <property type="entry name" value="LOR_sf"/>
</dbReference>
<accession>V7B2P6</accession>
<dbReference type="InterPro" id="IPR025659">
    <property type="entry name" value="Tubby-like_C"/>
</dbReference>
<gene>
    <name evidence="2" type="ORF">PHAVU_008G088300g</name>
</gene>
<reference evidence="3" key="1">
    <citation type="journal article" date="2014" name="Nat. Genet.">
        <title>A reference genome for common bean and genome-wide analysis of dual domestications.</title>
        <authorList>
            <person name="Schmutz J."/>
            <person name="McClean P.E."/>
            <person name="Mamidi S."/>
            <person name="Wu G.A."/>
            <person name="Cannon S.B."/>
            <person name="Grimwood J."/>
            <person name="Jenkins J."/>
            <person name="Shu S."/>
            <person name="Song Q."/>
            <person name="Chavarro C."/>
            <person name="Torres-Torres M."/>
            <person name="Geffroy V."/>
            <person name="Moghaddam S.M."/>
            <person name="Gao D."/>
            <person name="Abernathy B."/>
            <person name="Barry K."/>
            <person name="Blair M."/>
            <person name="Brick M.A."/>
            <person name="Chovatia M."/>
            <person name="Gepts P."/>
            <person name="Goodstein D.M."/>
            <person name="Gonzales M."/>
            <person name="Hellsten U."/>
            <person name="Hyten D.L."/>
            <person name="Jia G."/>
            <person name="Kelly J.D."/>
            <person name="Kudrna D."/>
            <person name="Lee R."/>
            <person name="Richard M.M."/>
            <person name="Miklas P.N."/>
            <person name="Osorno J.M."/>
            <person name="Rodrigues J."/>
            <person name="Thareau V."/>
            <person name="Urrea C.A."/>
            <person name="Wang M."/>
            <person name="Yu Y."/>
            <person name="Zhang M."/>
            <person name="Wing R.A."/>
            <person name="Cregan P.B."/>
            <person name="Rokhsar D.S."/>
            <person name="Jackson S.A."/>
        </authorList>
    </citation>
    <scope>NUCLEOTIDE SEQUENCE [LARGE SCALE GENOMIC DNA]</scope>
    <source>
        <strain evidence="3">cv. G19833</strain>
    </source>
</reference>
<keyword evidence="1" id="KW-0472">Membrane</keyword>
<evidence type="ECO:0000313" key="3">
    <source>
        <dbReference type="Proteomes" id="UP000000226"/>
    </source>
</evidence>
<dbReference type="SUPFAM" id="SSF54518">
    <property type="entry name" value="Tubby C-terminal domain-like"/>
    <property type="match status" value="1"/>
</dbReference>
<dbReference type="OrthoDB" id="1416252at2759"/>
<organism evidence="2 3">
    <name type="scientific">Phaseolus vulgaris</name>
    <name type="common">Kidney bean</name>
    <name type="synonym">French bean</name>
    <dbReference type="NCBI Taxonomy" id="3885"/>
    <lineage>
        <taxon>Eukaryota</taxon>
        <taxon>Viridiplantae</taxon>
        <taxon>Streptophyta</taxon>
        <taxon>Embryophyta</taxon>
        <taxon>Tracheophyta</taxon>
        <taxon>Spermatophyta</taxon>
        <taxon>Magnoliopsida</taxon>
        <taxon>eudicotyledons</taxon>
        <taxon>Gunneridae</taxon>
        <taxon>Pentapetalae</taxon>
        <taxon>rosids</taxon>
        <taxon>fabids</taxon>
        <taxon>Fabales</taxon>
        <taxon>Fabaceae</taxon>
        <taxon>Papilionoideae</taxon>
        <taxon>50 kb inversion clade</taxon>
        <taxon>NPAAA clade</taxon>
        <taxon>indigoferoid/millettioid clade</taxon>
        <taxon>Phaseoleae</taxon>
        <taxon>Phaseolus</taxon>
    </lineage>
</organism>
<evidence type="ECO:0000313" key="2">
    <source>
        <dbReference type="EMBL" id="ESW12147.1"/>
    </source>
</evidence>
<dbReference type="Gene3D" id="2.40.160.200">
    <property type="entry name" value="LURP1-related"/>
    <property type="match status" value="1"/>
</dbReference>
<keyword evidence="3" id="KW-1185">Reference proteome</keyword>
<keyword evidence="1" id="KW-1133">Transmembrane helix</keyword>
<feature type="transmembrane region" description="Helical" evidence="1">
    <location>
        <begin position="76"/>
        <end position="96"/>
    </location>
</feature>
<dbReference type="AlphaFoldDB" id="V7B2P6"/>
<keyword evidence="1" id="KW-0812">Transmembrane</keyword>
<dbReference type="OMA" id="HADYAFI"/>
<evidence type="ECO:0000256" key="1">
    <source>
        <dbReference type="SAM" id="Phobius"/>
    </source>
</evidence>
<dbReference type="Gramene" id="ESW12147">
    <property type="protein sequence ID" value="ESW12147"/>
    <property type="gene ID" value="PHAVU_008G088300g"/>
</dbReference>